<evidence type="ECO:0000313" key="2">
    <source>
        <dbReference type="Proteomes" id="UP000248806"/>
    </source>
</evidence>
<dbReference type="AlphaFoldDB" id="A0A326TP31"/>
<dbReference type="InterPro" id="IPR009078">
    <property type="entry name" value="Ferritin-like_SF"/>
</dbReference>
<dbReference type="InterPro" id="IPR012347">
    <property type="entry name" value="Ferritin-like"/>
</dbReference>
<name>A0A326TP31_THEHA</name>
<protein>
    <submittedName>
        <fullName evidence="1">Ferritin-like metal-binding protein YciE</fullName>
    </submittedName>
</protein>
<dbReference type="OrthoDB" id="9795056at2"/>
<gene>
    <name evidence="1" type="ORF">EI42_06274</name>
</gene>
<dbReference type="InterPro" id="IPR047114">
    <property type="entry name" value="YciF"/>
</dbReference>
<comment type="caution">
    <text evidence="1">The sequence shown here is derived from an EMBL/GenBank/DDBJ whole genome shotgun (WGS) entry which is preliminary data.</text>
</comment>
<organism evidence="1 2">
    <name type="scientific">Thermosporothrix hazakensis</name>
    <dbReference type="NCBI Taxonomy" id="644383"/>
    <lineage>
        <taxon>Bacteria</taxon>
        <taxon>Bacillati</taxon>
        <taxon>Chloroflexota</taxon>
        <taxon>Ktedonobacteria</taxon>
        <taxon>Ktedonobacterales</taxon>
        <taxon>Thermosporotrichaceae</taxon>
        <taxon>Thermosporothrix</taxon>
    </lineage>
</organism>
<dbReference type="Gene3D" id="1.20.1260.10">
    <property type="match status" value="1"/>
</dbReference>
<sequence length="169" mass="19084">MAMQTPLELFLHELSDMYDAEKRIAQTLPILANESTDQQLKDAYQQHEAETQHHIQNLDQCFQELGKQPSSTTCYAIAGLKQEHDAFLKEQPTPEILSLFNLGCAAKTEAYEIVSYKGLVEKAAAMGYNKCAQLLQENLGQEEEMARRIEQFAQRLSKTKVTSQQKSSG</sequence>
<proteinExistence type="predicted"/>
<dbReference type="PANTHER" id="PTHR30565:SF9">
    <property type="entry name" value="PROTEIN YCIF"/>
    <property type="match status" value="1"/>
</dbReference>
<dbReference type="SUPFAM" id="SSF47240">
    <property type="entry name" value="Ferritin-like"/>
    <property type="match status" value="1"/>
</dbReference>
<dbReference type="EMBL" id="QKUF01000055">
    <property type="protein sequence ID" value="PZW18236.1"/>
    <property type="molecule type" value="Genomic_DNA"/>
</dbReference>
<reference evidence="1 2" key="1">
    <citation type="submission" date="2018-06" db="EMBL/GenBank/DDBJ databases">
        <title>Genomic Encyclopedia of Archaeal and Bacterial Type Strains, Phase II (KMG-II): from individual species to whole genera.</title>
        <authorList>
            <person name="Goeker M."/>
        </authorList>
    </citation>
    <scope>NUCLEOTIDE SEQUENCE [LARGE SCALE GENOMIC DNA]</scope>
    <source>
        <strain evidence="1 2">ATCC BAA-1881</strain>
    </source>
</reference>
<dbReference type="Proteomes" id="UP000248806">
    <property type="component" value="Unassembled WGS sequence"/>
</dbReference>
<dbReference type="InterPro" id="IPR010287">
    <property type="entry name" value="DUF892_YciF-like"/>
</dbReference>
<dbReference type="PANTHER" id="PTHR30565">
    <property type="entry name" value="PROTEIN YCIF"/>
    <property type="match status" value="1"/>
</dbReference>
<evidence type="ECO:0000313" key="1">
    <source>
        <dbReference type="EMBL" id="PZW18236.1"/>
    </source>
</evidence>
<keyword evidence="2" id="KW-1185">Reference proteome</keyword>
<dbReference type="Pfam" id="PF05974">
    <property type="entry name" value="DUF892"/>
    <property type="match status" value="1"/>
</dbReference>
<accession>A0A326TP31</accession>